<dbReference type="SUPFAM" id="SSF57535">
    <property type="entry name" value="Complement control module/SCR domain"/>
    <property type="match status" value="1"/>
</dbReference>
<evidence type="ECO:0000313" key="2">
    <source>
        <dbReference type="EMBL" id="KAH3724620.1"/>
    </source>
</evidence>
<gene>
    <name evidence="2" type="ORF">DPMN_050441</name>
</gene>
<keyword evidence="3" id="KW-1185">Reference proteome</keyword>
<dbReference type="Gene3D" id="2.10.70.10">
    <property type="entry name" value="Complement Module, domain 1"/>
    <property type="match status" value="1"/>
</dbReference>
<accession>A0A9D4CG52</accession>
<organism evidence="2 3">
    <name type="scientific">Dreissena polymorpha</name>
    <name type="common">Zebra mussel</name>
    <name type="synonym">Mytilus polymorpha</name>
    <dbReference type="NCBI Taxonomy" id="45954"/>
    <lineage>
        <taxon>Eukaryota</taxon>
        <taxon>Metazoa</taxon>
        <taxon>Spiralia</taxon>
        <taxon>Lophotrochozoa</taxon>
        <taxon>Mollusca</taxon>
        <taxon>Bivalvia</taxon>
        <taxon>Autobranchia</taxon>
        <taxon>Heteroconchia</taxon>
        <taxon>Euheterodonta</taxon>
        <taxon>Imparidentia</taxon>
        <taxon>Neoheterodontei</taxon>
        <taxon>Myida</taxon>
        <taxon>Dreissenoidea</taxon>
        <taxon>Dreissenidae</taxon>
        <taxon>Dreissena</taxon>
    </lineage>
</organism>
<reference evidence="2" key="1">
    <citation type="journal article" date="2019" name="bioRxiv">
        <title>The Genome of the Zebra Mussel, Dreissena polymorpha: A Resource for Invasive Species Research.</title>
        <authorList>
            <person name="McCartney M.A."/>
            <person name="Auch B."/>
            <person name="Kono T."/>
            <person name="Mallez S."/>
            <person name="Zhang Y."/>
            <person name="Obille A."/>
            <person name="Becker A."/>
            <person name="Abrahante J.E."/>
            <person name="Garbe J."/>
            <person name="Badalamenti J.P."/>
            <person name="Herman A."/>
            <person name="Mangelson H."/>
            <person name="Liachko I."/>
            <person name="Sullivan S."/>
            <person name="Sone E.D."/>
            <person name="Koren S."/>
            <person name="Silverstein K.A.T."/>
            <person name="Beckman K.B."/>
            <person name="Gohl D.M."/>
        </authorList>
    </citation>
    <scope>NUCLEOTIDE SEQUENCE</scope>
    <source>
        <strain evidence="2">Duluth1</strain>
        <tissue evidence="2">Whole animal</tissue>
    </source>
</reference>
<reference evidence="2" key="2">
    <citation type="submission" date="2020-11" db="EMBL/GenBank/DDBJ databases">
        <authorList>
            <person name="McCartney M.A."/>
            <person name="Auch B."/>
            <person name="Kono T."/>
            <person name="Mallez S."/>
            <person name="Becker A."/>
            <person name="Gohl D.M."/>
            <person name="Silverstein K.A.T."/>
            <person name="Koren S."/>
            <person name="Bechman K.B."/>
            <person name="Herman A."/>
            <person name="Abrahante J.E."/>
            <person name="Garbe J."/>
        </authorList>
    </citation>
    <scope>NUCLEOTIDE SEQUENCE</scope>
    <source>
        <strain evidence="2">Duluth1</strain>
        <tissue evidence="2">Whole animal</tissue>
    </source>
</reference>
<evidence type="ECO:0000313" key="3">
    <source>
        <dbReference type="Proteomes" id="UP000828390"/>
    </source>
</evidence>
<evidence type="ECO:0000256" key="1">
    <source>
        <dbReference type="ARBA" id="ARBA00023157"/>
    </source>
</evidence>
<comment type="caution">
    <text evidence="2">The sequence shown here is derived from an EMBL/GenBank/DDBJ whole genome shotgun (WGS) entry which is preliminary data.</text>
</comment>
<dbReference type="AlphaFoldDB" id="A0A9D4CG52"/>
<sequence>MFEHTINFMIFRKACPALNTTRTQRSNWHFDTQAVDHNTNVTLTCAAGYWWQPPSHNGHPNTTKTVNCGSDGNWTPAFGDCVPISMNILRERIDIVSCS</sequence>
<dbReference type="Proteomes" id="UP000828390">
    <property type="component" value="Unassembled WGS sequence"/>
</dbReference>
<name>A0A9D4CG52_DREPO</name>
<proteinExistence type="predicted"/>
<evidence type="ECO:0008006" key="4">
    <source>
        <dbReference type="Google" id="ProtNLM"/>
    </source>
</evidence>
<protein>
    <recommendedName>
        <fullName evidence="4">Sushi domain-containing protein</fullName>
    </recommendedName>
</protein>
<keyword evidence="1" id="KW-1015">Disulfide bond</keyword>
<dbReference type="InterPro" id="IPR035976">
    <property type="entry name" value="Sushi/SCR/CCP_sf"/>
</dbReference>
<dbReference type="EMBL" id="JAIWYP010000012">
    <property type="protein sequence ID" value="KAH3724620.1"/>
    <property type="molecule type" value="Genomic_DNA"/>
</dbReference>